<dbReference type="Proteomes" id="UP000001096">
    <property type="component" value="Unassembled WGS sequence"/>
</dbReference>
<keyword evidence="3" id="KW-1185">Reference proteome</keyword>
<organism evidence="2 3">
    <name type="scientific">Afipia broomeae ATCC 49717</name>
    <dbReference type="NCBI Taxonomy" id="883078"/>
    <lineage>
        <taxon>Bacteria</taxon>
        <taxon>Pseudomonadati</taxon>
        <taxon>Pseudomonadota</taxon>
        <taxon>Alphaproteobacteria</taxon>
        <taxon>Hyphomicrobiales</taxon>
        <taxon>Nitrobacteraceae</taxon>
        <taxon>Afipia</taxon>
    </lineage>
</organism>
<accession>K8PFV0</accession>
<dbReference type="EMBL" id="AGWX01000001">
    <property type="protein sequence ID" value="EKS41517.1"/>
    <property type="molecule type" value="Genomic_DNA"/>
</dbReference>
<feature type="transmembrane region" description="Helical" evidence="1">
    <location>
        <begin position="28"/>
        <end position="47"/>
    </location>
</feature>
<evidence type="ECO:0000313" key="3">
    <source>
        <dbReference type="Proteomes" id="UP000001096"/>
    </source>
</evidence>
<reference evidence="2 3" key="1">
    <citation type="submission" date="2012-04" db="EMBL/GenBank/DDBJ databases">
        <title>The Genome Sequence of Afipia broomeae ATCC 49717.</title>
        <authorList>
            <consortium name="The Broad Institute Genome Sequencing Platform"/>
            <person name="Earl A."/>
            <person name="Ward D."/>
            <person name="Feldgarden M."/>
            <person name="Gevers D."/>
            <person name="Huys G."/>
            <person name="Walker B."/>
            <person name="Young S.K."/>
            <person name="Zeng Q."/>
            <person name="Gargeya S."/>
            <person name="Fitzgerald M."/>
            <person name="Haas B."/>
            <person name="Abouelleil A."/>
            <person name="Alvarado L."/>
            <person name="Arachchi H.M."/>
            <person name="Berlin A."/>
            <person name="Chapman S.B."/>
            <person name="Goldberg J."/>
            <person name="Griggs A."/>
            <person name="Gujja S."/>
            <person name="Hansen M."/>
            <person name="Howarth C."/>
            <person name="Imamovic A."/>
            <person name="Larimer J."/>
            <person name="McCowen C."/>
            <person name="Montmayeur A."/>
            <person name="Murphy C."/>
            <person name="Neiman D."/>
            <person name="Pearson M."/>
            <person name="Priest M."/>
            <person name="Roberts A."/>
            <person name="Saif S."/>
            <person name="Shea T."/>
            <person name="Sisk P."/>
            <person name="Sykes S."/>
            <person name="Wortman J."/>
            <person name="Nusbaum C."/>
            <person name="Birren B."/>
        </authorList>
    </citation>
    <scope>NUCLEOTIDE SEQUENCE [LARGE SCALE GENOMIC DNA]</scope>
    <source>
        <strain evidence="2 3">ATCC 49717</strain>
    </source>
</reference>
<dbReference type="AlphaFoldDB" id="K8PFV0"/>
<dbReference type="PATRIC" id="fig|883078.3.peg.628"/>
<proteinExistence type="predicted"/>
<sequence>MDPDRIDIRFWPLRVMARGERAVAALRWPLAFALVTLALTLAVAVALRL</sequence>
<dbReference type="HOGENOM" id="CLU_205650_0_0_5"/>
<protein>
    <submittedName>
        <fullName evidence="2">Uncharacterized protein</fullName>
    </submittedName>
</protein>
<comment type="caution">
    <text evidence="2">The sequence shown here is derived from an EMBL/GenBank/DDBJ whole genome shotgun (WGS) entry which is preliminary data.</text>
</comment>
<gene>
    <name evidence="2" type="ORF">HMPREF9695_00609</name>
</gene>
<keyword evidence="1" id="KW-1133">Transmembrane helix</keyword>
<evidence type="ECO:0000313" key="2">
    <source>
        <dbReference type="EMBL" id="EKS41517.1"/>
    </source>
</evidence>
<dbReference type="RefSeq" id="WP_006019317.1">
    <property type="nucleotide sequence ID" value="NZ_KB375282.1"/>
</dbReference>
<keyword evidence="1" id="KW-0812">Transmembrane</keyword>
<name>K8PFV0_9BRAD</name>
<evidence type="ECO:0000256" key="1">
    <source>
        <dbReference type="SAM" id="Phobius"/>
    </source>
</evidence>
<keyword evidence="1" id="KW-0472">Membrane</keyword>